<reference evidence="1" key="1">
    <citation type="submission" date="2018-04" db="EMBL/GenBank/DDBJ databases">
        <title>Whole genome sequencing of Hypsizygus marmoreus.</title>
        <authorList>
            <person name="Choi I.-G."/>
            <person name="Min B."/>
            <person name="Kim J.-G."/>
            <person name="Kim S."/>
            <person name="Oh Y.-L."/>
            <person name="Kong W.-S."/>
            <person name="Park H."/>
            <person name="Jeong J."/>
            <person name="Song E.-S."/>
        </authorList>
    </citation>
    <scope>NUCLEOTIDE SEQUENCE [LARGE SCALE GENOMIC DNA]</scope>
    <source>
        <strain evidence="1">51987-8</strain>
    </source>
</reference>
<sequence>MFQNLPPNFIRPGTDVRVIMKTSDMFVGNDSDFPQTGPIIEGRLIKAVAISLDGRWIDFELLTAIGETKILAVPMSLTTTTSWEIILLFLKNVIFFCRGATSVPRSS</sequence>
<evidence type="ECO:0000313" key="2">
    <source>
        <dbReference type="Proteomes" id="UP000076154"/>
    </source>
</evidence>
<protein>
    <submittedName>
        <fullName evidence="1">Uncharacterized protein</fullName>
    </submittedName>
</protein>
<proteinExistence type="predicted"/>
<dbReference type="AlphaFoldDB" id="A0A369KBA7"/>
<accession>A0A369KBA7</accession>
<name>A0A369KBA7_HYPMA</name>
<evidence type="ECO:0000313" key="1">
    <source>
        <dbReference type="EMBL" id="RDB28226.1"/>
    </source>
</evidence>
<organism evidence="1 2">
    <name type="scientific">Hypsizygus marmoreus</name>
    <name type="common">White beech mushroom</name>
    <name type="synonym">Agaricus marmoreus</name>
    <dbReference type="NCBI Taxonomy" id="39966"/>
    <lineage>
        <taxon>Eukaryota</taxon>
        <taxon>Fungi</taxon>
        <taxon>Dikarya</taxon>
        <taxon>Basidiomycota</taxon>
        <taxon>Agaricomycotina</taxon>
        <taxon>Agaricomycetes</taxon>
        <taxon>Agaricomycetidae</taxon>
        <taxon>Agaricales</taxon>
        <taxon>Tricholomatineae</taxon>
        <taxon>Lyophyllaceae</taxon>
        <taxon>Hypsizygus</taxon>
    </lineage>
</organism>
<gene>
    <name evidence="1" type="ORF">Hypma_001573</name>
</gene>
<dbReference type="Proteomes" id="UP000076154">
    <property type="component" value="Unassembled WGS sequence"/>
</dbReference>
<dbReference type="EMBL" id="LUEZ02000012">
    <property type="protein sequence ID" value="RDB28226.1"/>
    <property type="molecule type" value="Genomic_DNA"/>
</dbReference>
<comment type="caution">
    <text evidence="1">The sequence shown here is derived from an EMBL/GenBank/DDBJ whole genome shotgun (WGS) entry which is preliminary data.</text>
</comment>
<keyword evidence="2" id="KW-1185">Reference proteome</keyword>
<dbReference type="InParanoid" id="A0A369KBA7"/>